<comment type="caution">
    <text evidence="2">The sequence shown here is derived from an EMBL/GenBank/DDBJ whole genome shotgun (WGS) entry which is preliminary data.</text>
</comment>
<keyword evidence="1" id="KW-0812">Transmembrane</keyword>
<evidence type="ECO:0000256" key="1">
    <source>
        <dbReference type="SAM" id="Phobius"/>
    </source>
</evidence>
<keyword evidence="3" id="KW-1185">Reference proteome</keyword>
<evidence type="ECO:0000313" key="2">
    <source>
        <dbReference type="EMBL" id="TBO29314.1"/>
    </source>
</evidence>
<dbReference type="PANTHER" id="PTHR39456">
    <property type="entry name" value="METAL-DEPENDENT HYDROLASE"/>
    <property type="match status" value="1"/>
</dbReference>
<dbReference type="Proteomes" id="UP000292120">
    <property type="component" value="Unassembled WGS sequence"/>
</dbReference>
<dbReference type="PIRSF" id="PIRSF007580">
    <property type="entry name" value="UCP07580"/>
    <property type="match status" value="1"/>
</dbReference>
<dbReference type="RefSeq" id="WP_130968609.1">
    <property type="nucleotide sequence ID" value="NZ_SIXI01000005.1"/>
</dbReference>
<proteinExistence type="predicted"/>
<dbReference type="EMBL" id="SIXI01000005">
    <property type="protein sequence ID" value="TBO29314.1"/>
    <property type="molecule type" value="Genomic_DNA"/>
</dbReference>
<sequence length="300" mass="34030">MTAPHPRAERPVLAPRHVKFDWQHTPLHWLPGDPFATHTINVLHLLFPAGELWFCRVYNKVLPHVTDPQVHADAKGFMRQEAIHARSHEGVLNHYYQAHGMDARPFTARIERLFGTWLGETPFGLKIGHTRFWMRQQLGIIAALEHFFGYLGQWVLDAQGLDEAQPDPTMLDLLRWHGAEEVEHRTVAHDLFRHMGGTYVERVVHMLLVMVILLTLILQGNRFLMKADPLRPADPGLVRGWWRSARAGRLPNLISVMAAAARYFSPWFHPGGEGDTAKALAYLARSPAASAAQHGGSFQR</sequence>
<feature type="transmembrane region" description="Helical" evidence="1">
    <location>
        <begin position="203"/>
        <end position="221"/>
    </location>
</feature>
<protein>
    <submittedName>
        <fullName evidence="2">Metal-dependent hydrolase</fullName>
    </submittedName>
</protein>
<keyword evidence="2" id="KW-0378">Hydrolase</keyword>
<dbReference type="AlphaFoldDB" id="A0A4Q9GWY8"/>
<dbReference type="InterPro" id="IPR016516">
    <property type="entry name" value="UCP07580"/>
</dbReference>
<dbReference type="PANTHER" id="PTHR39456:SF1">
    <property type="entry name" value="METAL-DEPENDENT HYDROLASE"/>
    <property type="match status" value="1"/>
</dbReference>
<gene>
    <name evidence="2" type="ORF">EYS42_12960</name>
</gene>
<dbReference type="GO" id="GO:0016787">
    <property type="term" value="F:hydrolase activity"/>
    <property type="evidence" value="ECO:0007669"/>
    <property type="project" value="UniProtKB-KW"/>
</dbReference>
<accession>A0A4Q9GWY8</accession>
<keyword evidence="1" id="KW-0472">Membrane</keyword>
<organism evidence="2 3">
    <name type="scientific">Aquabacterium lacunae</name>
    <dbReference type="NCBI Taxonomy" id="2528630"/>
    <lineage>
        <taxon>Bacteria</taxon>
        <taxon>Pseudomonadati</taxon>
        <taxon>Pseudomonadota</taxon>
        <taxon>Betaproteobacteria</taxon>
        <taxon>Burkholderiales</taxon>
        <taxon>Aquabacterium</taxon>
    </lineage>
</organism>
<dbReference type="OrthoDB" id="4760165at2"/>
<reference evidence="2 3" key="1">
    <citation type="submission" date="2019-02" db="EMBL/GenBank/DDBJ databases">
        <title>Aquabacterium sp. strain KMB7.</title>
        <authorList>
            <person name="Chen W.-M."/>
        </authorList>
    </citation>
    <scope>NUCLEOTIDE SEQUENCE [LARGE SCALE GENOMIC DNA]</scope>
    <source>
        <strain evidence="2 3">KMB7</strain>
    </source>
</reference>
<dbReference type="Pfam" id="PF10118">
    <property type="entry name" value="Metal_hydrol"/>
    <property type="match status" value="1"/>
</dbReference>
<evidence type="ECO:0000313" key="3">
    <source>
        <dbReference type="Proteomes" id="UP000292120"/>
    </source>
</evidence>
<keyword evidence="1" id="KW-1133">Transmembrane helix</keyword>
<name>A0A4Q9GWY8_9BURK</name>